<dbReference type="PROSITE" id="PS50865">
    <property type="entry name" value="ZF_MYND_2"/>
    <property type="match status" value="1"/>
</dbReference>
<dbReference type="Proteomes" id="UP000198287">
    <property type="component" value="Unassembled WGS sequence"/>
</dbReference>
<dbReference type="SUPFAM" id="SSF144232">
    <property type="entry name" value="HIT/MYND zinc finger-like"/>
    <property type="match status" value="1"/>
</dbReference>
<dbReference type="GO" id="GO:0008270">
    <property type="term" value="F:zinc ion binding"/>
    <property type="evidence" value="ECO:0007669"/>
    <property type="project" value="UniProtKB-KW"/>
</dbReference>
<evidence type="ECO:0000313" key="7">
    <source>
        <dbReference type="Proteomes" id="UP000198287"/>
    </source>
</evidence>
<protein>
    <submittedName>
        <fullName evidence="6">SET domain-containing protein 14</fullName>
    </submittedName>
</protein>
<dbReference type="AlphaFoldDB" id="A0A226E919"/>
<keyword evidence="2 4" id="KW-0863">Zinc-finger</keyword>
<evidence type="ECO:0000256" key="4">
    <source>
        <dbReference type="PROSITE-ProRule" id="PRU00134"/>
    </source>
</evidence>
<keyword evidence="1" id="KW-0479">Metal-binding</keyword>
<name>A0A226E919_FOLCA</name>
<keyword evidence="7" id="KW-1185">Reference proteome</keyword>
<organism evidence="6 7">
    <name type="scientific">Folsomia candida</name>
    <name type="common">Springtail</name>
    <dbReference type="NCBI Taxonomy" id="158441"/>
    <lineage>
        <taxon>Eukaryota</taxon>
        <taxon>Metazoa</taxon>
        <taxon>Ecdysozoa</taxon>
        <taxon>Arthropoda</taxon>
        <taxon>Hexapoda</taxon>
        <taxon>Collembola</taxon>
        <taxon>Entomobryomorpha</taxon>
        <taxon>Isotomoidea</taxon>
        <taxon>Isotomidae</taxon>
        <taxon>Proisotominae</taxon>
        <taxon>Folsomia</taxon>
    </lineage>
</organism>
<evidence type="ECO:0000259" key="5">
    <source>
        <dbReference type="PROSITE" id="PS50865"/>
    </source>
</evidence>
<evidence type="ECO:0000313" key="6">
    <source>
        <dbReference type="EMBL" id="OXA53808.1"/>
    </source>
</evidence>
<sequence>MATALFPNEEKMEADMEDLDLVKFAHRAVGILQAIQHMPTIKNVEENLPVFLSECDILVDVESSLGPEGSRHMINPSTLPESLFAPFKVTRVSTDGIFRIGSSCNALDPLLPPDEGEKPFFEIRNLRGFMDIWTVNDKLHASLAQNGVLVSPQPILLSDEQKIEVYWGLTFLGKTGALVAGILASVPSLEEMGLKNWILPTGDTIPLSSLRPTIFEVVPTNVYSINQKISRAVEGPATYFGAEAGDIPDPEFVRFDTQKIMTTMNDARDSLAIRHAVLLAELPDGTLYIVDPTGRQFGYKGINGSVVIHGKLDEYKENFPGLVVAQHNDAPVEPTAADDFTPLLQRLLGKYLKKILCAYCGEIGEIHPKQMASMNNGRELLCSQQACDLMYCAVCRRETYCTKRCQKLDWKNHKPTCKYT</sequence>
<evidence type="ECO:0000256" key="2">
    <source>
        <dbReference type="ARBA" id="ARBA00022771"/>
    </source>
</evidence>
<gene>
    <name evidence="6" type="ORF">Fcan01_10690</name>
</gene>
<dbReference type="Gene3D" id="6.10.140.2220">
    <property type="match status" value="1"/>
</dbReference>
<dbReference type="OrthoDB" id="412876at2759"/>
<comment type="caution">
    <text evidence="6">The sequence shown here is derived from an EMBL/GenBank/DDBJ whole genome shotgun (WGS) entry which is preliminary data.</text>
</comment>
<dbReference type="InterPro" id="IPR002893">
    <property type="entry name" value="Znf_MYND"/>
</dbReference>
<feature type="domain" description="MYND-type" evidence="5">
    <location>
        <begin position="357"/>
        <end position="417"/>
    </location>
</feature>
<proteinExistence type="predicted"/>
<dbReference type="EMBL" id="LNIX01000005">
    <property type="protein sequence ID" value="OXA53808.1"/>
    <property type="molecule type" value="Genomic_DNA"/>
</dbReference>
<accession>A0A226E919</accession>
<reference evidence="6 7" key="1">
    <citation type="submission" date="2015-12" db="EMBL/GenBank/DDBJ databases">
        <title>The genome of Folsomia candida.</title>
        <authorList>
            <person name="Faddeeva A."/>
            <person name="Derks M.F."/>
            <person name="Anvar Y."/>
            <person name="Smit S."/>
            <person name="Van Straalen N."/>
            <person name="Roelofs D."/>
        </authorList>
    </citation>
    <scope>NUCLEOTIDE SEQUENCE [LARGE SCALE GENOMIC DNA]</scope>
    <source>
        <strain evidence="6 7">VU population</strain>
        <tissue evidence="6">Whole body</tissue>
    </source>
</reference>
<evidence type="ECO:0000256" key="3">
    <source>
        <dbReference type="ARBA" id="ARBA00022833"/>
    </source>
</evidence>
<dbReference type="Pfam" id="PF01753">
    <property type="entry name" value="zf-MYND"/>
    <property type="match status" value="1"/>
</dbReference>
<evidence type="ECO:0000256" key="1">
    <source>
        <dbReference type="ARBA" id="ARBA00022723"/>
    </source>
</evidence>
<keyword evidence="3" id="KW-0862">Zinc</keyword>